<comment type="caution">
    <text evidence="4">The sequence shown here is derived from an EMBL/GenBank/DDBJ whole genome shotgun (WGS) entry which is preliminary data.</text>
</comment>
<feature type="compositionally biased region" description="Low complexity" evidence="2">
    <location>
        <begin position="171"/>
        <end position="191"/>
    </location>
</feature>
<dbReference type="OrthoDB" id="10266696at2759"/>
<feature type="compositionally biased region" description="Low complexity" evidence="2">
    <location>
        <begin position="212"/>
        <end position="234"/>
    </location>
</feature>
<dbReference type="GO" id="GO:0008270">
    <property type="term" value="F:zinc ion binding"/>
    <property type="evidence" value="ECO:0007669"/>
    <property type="project" value="UniProtKB-KW"/>
</dbReference>
<accession>A0A409VAG2</accession>
<dbReference type="CDD" id="cd08839">
    <property type="entry name" value="ArfGap_SMAP"/>
    <property type="match status" value="1"/>
</dbReference>
<evidence type="ECO:0000256" key="1">
    <source>
        <dbReference type="PROSITE-ProRule" id="PRU00288"/>
    </source>
</evidence>
<evidence type="ECO:0000256" key="2">
    <source>
        <dbReference type="SAM" id="MobiDB-lite"/>
    </source>
</evidence>
<feature type="compositionally biased region" description="Low complexity" evidence="2">
    <location>
        <begin position="243"/>
        <end position="256"/>
    </location>
</feature>
<keyword evidence="5" id="KW-1185">Reference proteome</keyword>
<dbReference type="Pfam" id="PF01412">
    <property type="entry name" value="ArfGap"/>
    <property type="match status" value="1"/>
</dbReference>
<feature type="region of interest" description="Disordered" evidence="2">
    <location>
        <begin position="123"/>
        <end position="262"/>
    </location>
</feature>
<dbReference type="Proteomes" id="UP000284842">
    <property type="component" value="Unassembled WGS sequence"/>
</dbReference>
<dbReference type="PANTHER" id="PTHR45705:SF14">
    <property type="entry name" value="ARF-GAP DOMAIN-CONTAINING PROTEIN"/>
    <property type="match status" value="1"/>
</dbReference>
<evidence type="ECO:0000313" key="5">
    <source>
        <dbReference type="Proteomes" id="UP000284842"/>
    </source>
</evidence>
<evidence type="ECO:0000259" key="3">
    <source>
        <dbReference type="PROSITE" id="PS50115"/>
    </source>
</evidence>
<dbReference type="EMBL" id="NHTK01006137">
    <property type="protein sequence ID" value="PPQ62799.1"/>
    <property type="molecule type" value="Genomic_DNA"/>
</dbReference>
<dbReference type="InParanoid" id="A0A409VAG2"/>
<dbReference type="PANTHER" id="PTHR45705">
    <property type="entry name" value="FI20236P1"/>
    <property type="match status" value="1"/>
</dbReference>
<organism evidence="4 5">
    <name type="scientific">Panaeolus cyanescens</name>
    <dbReference type="NCBI Taxonomy" id="181874"/>
    <lineage>
        <taxon>Eukaryota</taxon>
        <taxon>Fungi</taxon>
        <taxon>Dikarya</taxon>
        <taxon>Basidiomycota</taxon>
        <taxon>Agaricomycotina</taxon>
        <taxon>Agaricomycetes</taxon>
        <taxon>Agaricomycetidae</taxon>
        <taxon>Agaricales</taxon>
        <taxon>Agaricineae</taxon>
        <taxon>Galeropsidaceae</taxon>
        <taxon>Panaeolus</taxon>
    </lineage>
</organism>
<dbReference type="PROSITE" id="PS50115">
    <property type="entry name" value="ARFGAP"/>
    <property type="match status" value="1"/>
</dbReference>
<dbReference type="SMART" id="SM00105">
    <property type="entry name" value="ArfGap"/>
    <property type="match status" value="1"/>
</dbReference>
<keyword evidence="1" id="KW-0479">Metal-binding</keyword>
<dbReference type="InterPro" id="IPR037278">
    <property type="entry name" value="ARFGAP/RecO"/>
</dbReference>
<dbReference type="InterPro" id="IPR038508">
    <property type="entry name" value="ArfGAP_dom_sf"/>
</dbReference>
<proteinExistence type="predicted"/>
<gene>
    <name evidence="4" type="ORF">CVT24_000493</name>
</gene>
<dbReference type="InterPro" id="IPR044732">
    <property type="entry name" value="ArfGAP_SMAP1-like"/>
</dbReference>
<dbReference type="FunFam" id="1.10.220.150:FF:000010">
    <property type="entry name" value="Stromal membrane-associated protein"/>
    <property type="match status" value="1"/>
</dbReference>
<name>A0A409VAG2_9AGAR</name>
<reference evidence="4 5" key="1">
    <citation type="journal article" date="2018" name="Evol. Lett.">
        <title>Horizontal gene cluster transfer increased hallucinogenic mushroom diversity.</title>
        <authorList>
            <person name="Reynolds H.T."/>
            <person name="Vijayakumar V."/>
            <person name="Gluck-Thaler E."/>
            <person name="Korotkin H.B."/>
            <person name="Matheny P.B."/>
            <person name="Slot J.C."/>
        </authorList>
    </citation>
    <scope>NUCLEOTIDE SEQUENCE [LARGE SCALE GENOMIC DNA]</scope>
    <source>
        <strain evidence="4 5">2629</strain>
    </source>
</reference>
<keyword evidence="1" id="KW-0862">Zinc</keyword>
<dbReference type="InterPro" id="IPR051718">
    <property type="entry name" value="ARF_GTPase-activating"/>
</dbReference>
<dbReference type="Gene3D" id="1.10.220.150">
    <property type="entry name" value="Arf GTPase activating protein"/>
    <property type="match status" value="1"/>
</dbReference>
<feature type="domain" description="Arf-GAP" evidence="3">
    <location>
        <begin position="11"/>
        <end position="122"/>
    </location>
</feature>
<dbReference type="InterPro" id="IPR001164">
    <property type="entry name" value="ArfGAP_dom"/>
</dbReference>
<dbReference type="GO" id="GO:0005737">
    <property type="term" value="C:cytoplasm"/>
    <property type="evidence" value="ECO:0007669"/>
    <property type="project" value="TreeGrafter"/>
</dbReference>
<dbReference type="FunCoup" id="A0A409VAG2">
    <property type="interactions" value="318"/>
</dbReference>
<feature type="compositionally biased region" description="Low complexity" evidence="2">
    <location>
        <begin position="132"/>
        <end position="154"/>
    </location>
</feature>
<dbReference type="STRING" id="181874.A0A409VAG2"/>
<evidence type="ECO:0000313" key="4">
    <source>
        <dbReference type="EMBL" id="PPQ62799.1"/>
    </source>
</evidence>
<keyword evidence="1" id="KW-0863">Zinc-finger</keyword>
<protein>
    <recommendedName>
        <fullName evidence="3">Arf-GAP domain-containing protein</fullName>
    </recommendedName>
</protein>
<dbReference type="GO" id="GO:0005096">
    <property type="term" value="F:GTPase activator activity"/>
    <property type="evidence" value="ECO:0007669"/>
    <property type="project" value="InterPro"/>
</dbReference>
<dbReference type="AlphaFoldDB" id="A0A409VAG2"/>
<dbReference type="PRINTS" id="PR00405">
    <property type="entry name" value="REVINTRACTNG"/>
</dbReference>
<sequence>MSRQQDRATAERHAKTLRELVKRPENKVCADCKRNDPRWASWNLGVFLCIRCSGIHRGMGTHISKVKSVDLDMWTPEQMESIKKWGNHRANLYWEAHLKAGHVPPDHKMESFIRSKYESRRWAMEGPPPVDPSVLDSSAPASSETTSSAPTQPQVQPAPSQTHERVPSISAAARTGRAQATAAATAATTTRQPGPHQLLSTNYLNRPTGAIPAQPQPQAVPAAPQPAPQQSAAQDLFSLDFHSPSPSQQQQQQQAEQPKKDVKQDILSLFSAPPPQQQVPISNFANANAFGGGANVWGQPAAQPQTTSMMGNSGAGVWGVSSGWSGNTAAAAPVQANVWGTPPTTMPQGGQFNGLGAGGAGQTSGAPANQFSQQSLFNTTSVWGAPAPAAQSNDLFGSFNAATSNAPAQKKDDVFGDIWGGFK</sequence>
<dbReference type="SUPFAM" id="SSF57863">
    <property type="entry name" value="ArfGap/RecO-like zinc finger"/>
    <property type="match status" value="1"/>
</dbReference>